<feature type="compositionally biased region" description="Basic residues" evidence="1">
    <location>
        <begin position="75"/>
        <end position="87"/>
    </location>
</feature>
<evidence type="ECO:0000313" key="2">
    <source>
        <dbReference type="EMBL" id="GMR39249.1"/>
    </source>
</evidence>
<name>A0AAN4ZG03_9BILA</name>
<reference evidence="3" key="1">
    <citation type="submission" date="2022-10" db="EMBL/GenBank/DDBJ databases">
        <title>Genome assembly of Pristionchus species.</title>
        <authorList>
            <person name="Yoshida K."/>
            <person name="Sommer R.J."/>
        </authorList>
    </citation>
    <scope>NUCLEOTIDE SEQUENCE [LARGE SCALE GENOMIC DNA]</scope>
    <source>
        <strain evidence="3">RS5460</strain>
    </source>
</reference>
<evidence type="ECO:0000313" key="3">
    <source>
        <dbReference type="Proteomes" id="UP001328107"/>
    </source>
</evidence>
<comment type="caution">
    <text evidence="2">The sequence shown here is derived from an EMBL/GenBank/DDBJ whole genome shotgun (WGS) entry which is preliminary data.</text>
</comment>
<evidence type="ECO:0000256" key="1">
    <source>
        <dbReference type="SAM" id="MobiDB-lite"/>
    </source>
</evidence>
<protein>
    <submittedName>
        <fullName evidence="2">Uncharacterized protein</fullName>
    </submittedName>
</protein>
<feature type="region of interest" description="Disordered" evidence="1">
    <location>
        <begin position="66"/>
        <end position="108"/>
    </location>
</feature>
<feature type="non-terminal residue" evidence="2">
    <location>
        <position position="108"/>
    </location>
</feature>
<feature type="compositionally biased region" description="Basic and acidic residues" evidence="1">
    <location>
        <begin position="88"/>
        <end position="108"/>
    </location>
</feature>
<dbReference type="EMBL" id="BTRK01000002">
    <property type="protein sequence ID" value="GMR39249.1"/>
    <property type="molecule type" value="Genomic_DNA"/>
</dbReference>
<dbReference type="AlphaFoldDB" id="A0AAN4ZG03"/>
<keyword evidence="3" id="KW-1185">Reference proteome</keyword>
<accession>A0AAN4ZG03</accession>
<organism evidence="2 3">
    <name type="scientific">Pristionchus mayeri</name>
    <dbReference type="NCBI Taxonomy" id="1317129"/>
    <lineage>
        <taxon>Eukaryota</taxon>
        <taxon>Metazoa</taxon>
        <taxon>Ecdysozoa</taxon>
        <taxon>Nematoda</taxon>
        <taxon>Chromadorea</taxon>
        <taxon>Rhabditida</taxon>
        <taxon>Rhabditina</taxon>
        <taxon>Diplogasteromorpha</taxon>
        <taxon>Diplogasteroidea</taxon>
        <taxon>Neodiplogasteridae</taxon>
        <taxon>Pristionchus</taxon>
    </lineage>
</organism>
<dbReference type="Proteomes" id="UP001328107">
    <property type="component" value="Unassembled WGS sequence"/>
</dbReference>
<feature type="non-terminal residue" evidence="2">
    <location>
        <position position="1"/>
    </location>
</feature>
<proteinExistence type="predicted"/>
<sequence length="108" mass="12600">IVFEKKNLVAIRADYDWDSEPDLSKGGFVAPSGFNGCAKIDRNTVFHQWQERRTYDDLYELRSKKQGSRNLGIRVQRRPGPPHHGHHQQQEDHHERCAGGKIRDGEHW</sequence>
<gene>
    <name evidence="2" type="ORF">PMAYCL1PPCAC_09444</name>
</gene>